<dbReference type="AlphaFoldDB" id="A0A7R9ENZ7"/>
<sequence>MDKGVSIVWLNLEEVNPHLRGGRVEKHLGKPPSAHPTEVRTSISPSSAVELNTTGARACETLACWRSSGLHATFGFHIAPAWHTSAMARFALNEANYTDAQDEFGQKPDNV</sequence>
<gene>
    <name evidence="2" type="ORF">TBIB3V08_LOCUS960</name>
</gene>
<name>A0A7R9ENZ7_9NEOP</name>
<reference evidence="2" key="1">
    <citation type="submission" date="2020-11" db="EMBL/GenBank/DDBJ databases">
        <authorList>
            <person name="Tran Van P."/>
        </authorList>
    </citation>
    <scope>NUCLEOTIDE SEQUENCE</scope>
</reference>
<accession>A0A7R9ENZ7</accession>
<feature type="region of interest" description="Disordered" evidence="1">
    <location>
        <begin position="22"/>
        <end position="47"/>
    </location>
</feature>
<evidence type="ECO:0000313" key="2">
    <source>
        <dbReference type="EMBL" id="CAD7438367.1"/>
    </source>
</evidence>
<proteinExistence type="predicted"/>
<protein>
    <submittedName>
        <fullName evidence="2">Uncharacterized protein</fullName>
    </submittedName>
</protein>
<organism evidence="2">
    <name type="scientific">Timema bartmani</name>
    <dbReference type="NCBI Taxonomy" id="61472"/>
    <lineage>
        <taxon>Eukaryota</taxon>
        <taxon>Metazoa</taxon>
        <taxon>Ecdysozoa</taxon>
        <taxon>Arthropoda</taxon>
        <taxon>Hexapoda</taxon>
        <taxon>Insecta</taxon>
        <taxon>Pterygota</taxon>
        <taxon>Neoptera</taxon>
        <taxon>Polyneoptera</taxon>
        <taxon>Phasmatodea</taxon>
        <taxon>Timematodea</taxon>
        <taxon>Timematoidea</taxon>
        <taxon>Timematidae</taxon>
        <taxon>Timema</taxon>
    </lineage>
</organism>
<evidence type="ECO:0000256" key="1">
    <source>
        <dbReference type="SAM" id="MobiDB-lite"/>
    </source>
</evidence>
<dbReference type="EMBL" id="OD564447">
    <property type="protein sequence ID" value="CAD7438367.1"/>
    <property type="molecule type" value="Genomic_DNA"/>
</dbReference>